<evidence type="ECO:0000313" key="8">
    <source>
        <dbReference type="Proteomes" id="UP000565521"/>
    </source>
</evidence>
<dbReference type="InterPro" id="IPR001261">
    <property type="entry name" value="ArgE/DapE_CS"/>
</dbReference>
<proteinExistence type="predicted"/>
<keyword evidence="2" id="KW-0479">Metal-binding</keyword>
<sequence>MPELDEPLLTQLTDDAIQLLIQLIQTPSFSRQEDQTAAHIVRFLTFHGARPERNAHNVWAVSRHYAPARPTVLLNSHHDTVQPGTSWTTDPFGALVEGDKLTGLGSNDAGAAAVSLLAAFLYFEEHPPTFNLICAITAEEEISGPEGIRRLLPLLPEIALGIVGEPTQMHLAVAEKGLMVFDCTAHGRTGHAAREEGKNALYKALDDIQRLRNFQFERVSDLLGPVKLTVTQLQAGTQHNVVPDRCTFVVDVRTNELYTNQEVVDIVRGLIGSEVVPRSTHLNSSRIAPHHPLVQRGLALGRRTFGSVTLSDQSMMPFTTVKIGPGDSARSHTPDEYILLSEIREGVRGYVELLSGLELLANSY</sequence>
<accession>A0A7Y7U7N8</accession>
<protein>
    <submittedName>
        <fullName evidence="7">M20 family metallo-hydrolase</fullName>
    </submittedName>
</protein>
<dbReference type="AlphaFoldDB" id="A0A7Y7U7N8"/>
<evidence type="ECO:0000256" key="1">
    <source>
        <dbReference type="ARBA" id="ARBA00001947"/>
    </source>
</evidence>
<dbReference type="CDD" id="cd05651">
    <property type="entry name" value="M20_ArgE_DapE-like"/>
    <property type="match status" value="1"/>
</dbReference>
<reference evidence="7 8" key="1">
    <citation type="submission" date="2020-05" db="EMBL/GenBank/DDBJ databases">
        <title>Hymenobacter terrestris sp. nov. and Hymenobacter lapidiphilus sp. nov., isolated from regoliths in Antarctica.</title>
        <authorList>
            <person name="Sedlacek I."/>
            <person name="Pantucek R."/>
            <person name="Zeman M."/>
            <person name="Holochova P."/>
            <person name="Kralova S."/>
            <person name="Stankova E."/>
            <person name="Sedo O."/>
            <person name="Micenkova L."/>
            <person name="Svec P."/>
            <person name="Gupta V."/>
            <person name="Sood U."/>
            <person name="Korpole U.S."/>
            <person name="Lal R."/>
        </authorList>
    </citation>
    <scope>NUCLEOTIDE SEQUENCE [LARGE SCALE GENOMIC DNA]</scope>
    <source>
        <strain evidence="7 8">P5342</strain>
    </source>
</reference>
<dbReference type="GO" id="GO:0008777">
    <property type="term" value="F:acetylornithine deacetylase activity"/>
    <property type="evidence" value="ECO:0007669"/>
    <property type="project" value="TreeGrafter"/>
</dbReference>
<evidence type="ECO:0000256" key="3">
    <source>
        <dbReference type="ARBA" id="ARBA00022801"/>
    </source>
</evidence>
<gene>
    <name evidence="7" type="ORF">HW554_16060</name>
</gene>
<dbReference type="Gene3D" id="3.30.70.360">
    <property type="match status" value="1"/>
</dbReference>
<comment type="caution">
    <text evidence="7">The sequence shown here is derived from an EMBL/GenBank/DDBJ whole genome shotgun (WGS) entry which is preliminary data.</text>
</comment>
<evidence type="ECO:0000259" key="6">
    <source>
        <dbReference type="Pfam" id="PF07687"/>
    </source>
</evidence>
<dbReference type="PROSITE" id="PS00758">
    <property type="entry name" value="ARGE_DAPE_CPG2_1"/>
    <property type="match status" value="1"/>
</dbReference>
<keyword evidence="5" id="KW-0170">Cobalt</keyword>
<dbReference type="InterPro" id="IPR036264">
    <property type="entry name" value="Bact_exopeptidase_dim_dom"/>
</dbReference>
<dbReference type="InterPro" id="IPR050072">
    <property type="entry name" value="Peptidase_M20A"/>
</dbReference>
<dbReference type="GO" id="GO:0046872">
    <property type="term" value="F:metal ion binding"/>
    <property type="evidence" value="ECO:0007669"/>
    <property type="project" value="UniProtKB-KW"/>
</dbReference>
<evidence type="ECO:0000256" key="4">
    <source>
        <dbReference type="ARBA" id="ARBA00022833"/>
    </source>
</evidence>
<feature type="domain" description="Peptidase M20 dimerisation" evidence="6">
    <location>
        <begin position="173"/>
        <end position="274"/>
    </location>
</feature>
<dbReference type="InterPro" id="IPR002933">
    <property type="entry name" value="Peptidase_M20"/>
</dbReference>
<dbReference type="PANTHER" id="PTHR43808">
    <property type="entry name" value="ACETYLORNITHINE DEACETYLASE"/>
    <property type="match status" value="1"/>
</dbReference>
<evidence type="ECO:0000313" key="7">
    <source>
        <dbReference type="EMBL" id="NVO32730.1"/>
    </source>
</evidence>
<dbReference type="SUPFAM" id="SSF53187">
    <property type="entry name" value="Zn-dependent exopeptidases"/>
    <property type="match status" value="1"/>
</dbReference>
<dbReference type="Gene3D" id="3.40.630.10">
    <property type="entry name" value="Zn peptidases"/>
    <property type="match status" value="1"/>
</dbReference>
<evidence type="ECO:0000256" key="2">
    <source>
        <dbReference type="ARBA" id="ARBA00022723"/>
    </source>
</evidence>
<dbReference type="InterPro" id="IPR011650">
    <property type="entry name" value="Peptidase_M20_dimer"/>
</dbReference>
<dbReference type="EMBL" id="JABKAU010000036">
    <property type="protein sequence ID" value="NVO32730.1"/>
    <property type="molecule type" value="Genomic_DNA"/>
</dbReference>
<keyword evidence="3 7" id="KW-0378">Hydrolase</keyword>
<name>A0A7Y7U7N8_9BACT</name>
<evidence type="ECO:0000256" key="5">
    <source>
        <dbReference type="ARBA" id="ARBA00023285"/>
    </source>
</evidence>
<keyword evidence="4" id="KW-0862">Zinc</keyword>
<comment type="cofactor">
    <cofactor evidence="1">
        <name>Zn(2+)</name>
        <dbReference type="ChEBI" id="CHEBI:29105"/>
    </cofactor>
</comment>
<dbReference type="Proteomes" id="UP000565521">
    <property type="component" value="Unassembled WGS sequence"/>
</dbReference>
<dbReference type="Pfam" id="PF07687">
    <property type="entry name" value="M20_dimer"/>
    <property type="match status" value="1"/>
</dbReference>
<organism evidence="7 8">
    <name type="scientific">Hymenobacter lapidiphilus</name>
    <dbReference type="NCBI Taxonomy" id="2608003"/>
    <lineage>
        <taxon>Bacteria</taxon>
        <taxon>Pseudomonadati</taxon>
        <taxon>Bacteroidota</taxon>
        <taxon>Cytophagia</taxon>
        <taxon>Cytophagales</taxon>
        <taxon>Hymenobacteraceae</taxon>
        <taxon>Hymenobacter</taxon>
    </lineage>
</organism>
<keyword evidence="8" id="KW-1185">Reference proteome</keyword>
<dbReference type="GO" id="GO:0006526">
    <property type="term" value="P:L-arginine biosynthetic process"/>
    <property type="evidence" value="ECO:0007669"/>
    <property type="project" value="TreeGrafter"/>
</dbReference>
<dbReference type="Pfam" id="PF01546">
    <property type="entry name" value="Peptidase_M20"/>
    <property type="match status" value="1"/>
</dbReference>
<dbReference type="SUPFAM" id="SSF55031">
    <property type="entry name" value="Bacterial exopeptidase dimerisation domain"/>
    <property type="match status" value="1"/>
</dbReference>
<dbReference type="RefSeq" id="WP_176909599.1">
    <property type="nucleotide sequence ID" value="NZ_JABKAU010000036.1"/>
</dbReference>
<dbReference type="PANTHER" id="PTHR43808:SF31">
    <property type="entry name" value="N-ACETYL-L-CITRULLINE DEACETYLASE"/>
    <property type="match status" value="1"/>
</dbReference>